<dbReference type="HOGENOM" id="CLU_3384975_0_0_1"/>
<dbReference type="Proteomes" id="UP000030104">
    <property type="component" value="Unassembled WGS sequence"/>
</dbReference>
<accession>A0A0A2LE21</accession>
<organism evidence="1 2">
    <name type="scientific">Penicillium italicum</name>
    <name type="common">Blue mold</name>
    <dbReference type="NCBI Taxonomy" id="40296"/>
    <lineage>
        <taxon>Eukaryota</taxon>
        <taxon>Fungi</taxon>
        <taxon>Dikarya</taxon>
        <taxon>Ascomycota</taxon>
        <taxon>Pezizomycotina</taxon>
        <taxon>Eurotiomycetes</taxon>
        <taxon>Eurotiomycetidae</taxon>
        <taxon>Eurotiales</taxon>
        <taxon>Aspergillaceae</taxon>
        <taxon>Penicillium</taxon>
    </lineage>
</organism>
<keyword evidence="2" id="KW-1185">Reference proteome</keyword>
<reference evidence="1 2" key="1">
    <citation type="journal article" date="2015" name="Mol. Plant Microbe Interact.">
        <title>Genome, transcriptome, and functional analyses of Penicillium expansum provide new insights into secondary metabolism and pathogenicity.</title>
        <authorList>
            <person name="Ballester A.R."/>
            <person name="Marcet-Houben M."/>
            <person name="Levin E."/>
            <person name="Sela N."/>
            <person name="Selma-Lazaro C."/>
            <person name="Carmona L."/>
            <person name="Wisniewski M."/>
            <person name="Droby S."/>
            <person name="Gonzalez-Candelas L."/>
            <person name="Gabaldon T."/>
        </authorList>
    </citation>
    <scope>NUCLEOTIDE SEQUENCE [LARGE SCALE GENOMIC DNA]</scope>
    <source>
        <strain evidence="1 2">PHI-1</strain>
    </source>
</reference>
<evidence type="ECO:0000313" key="1">
    <source>
        <dbReference type="EMBL" id="KGO78357.1"/>
    </source>
</evidence>
<dbReference type="AlphaFoldDB" id="A0A0A2LE21"/>
<protein>
    <submittedName>
        <fullName evidence="1">Uncharacterized protein</fullName>
    </submittedName>
</protein>
<sequence>MVPSESSSQSNRTPWKVNNQILGHFLIELRIRC</sequence>
<name>A0A0A2LE21_PENIT</name>
<dbReference type="EMBL" id="JQGA01000007">
    <property type="protein sequence ID" value="KGO78357.1"/>
    <property type="molecule type" value="Genomic_DNA"/>
</dbReference>
<comment type="caution">
    <text evidence="1">The sequence shown here is derived from an EMBL/GenBank/DDBJ whole genome shotgun (WGS) entry which is preliminary data.</text>
</comment>
<evidence type="ECO:0000313" key="2">
    <source>
        <dbReference type="Proteomes" id="UP000030104"/>
    </source>
</evidence>
<proteinExistence type="predicted"/>
<gene>
    <name evidence="1" type="ORF">PITC_068200</name>
</gene>